<gene>
    <name evidence="2" type="ORF">HNR72_007751</name>
</gene>
<evidence type="ECO:0000313" key="2">
    <source>
        <dbReference type="EMBL" id="MBB5816629.1"/>
    </source>
</evidence>
<dbReference type="AlphaFoldDB" id="A0AA89QQJ9"/>
<name>A0AA89QQJ9_STRCU</name>
<organism evidence="2 3">
    <name type="scientific">Streptomyces collinus</name>
    <dbReference type="NCBI Taxonomy" id="42684"/>
    <lineage>
        <taxon>Bacteria</taxon>
        <taxon>Bacillati</taxon>
        <taxon>Actinomycetota</taxon>
        <taxon>Actinomycetes</taxon>
        <taxon>Kitasatosporales</taxon>
        <taxon>Streptomycetaceae</taxon>
        <taxon>Streptomyces</taxon>
    </lineage>
</organism>
<evidence type="ECO:0000256" key="1">
    <source>
        <dbReference type="SAM" id="MobiDB-lite"/>
    </source>
</evidence>
<feature type="compositionally biased region" description="Polar residues" evidence="1">
    <location>
        <begin position="20"/>
        <end position="36"/>
    </location>
</feature>
<protein>
    <submittedName>
        <fullName evidence="2">Uncharacterized protein</fullName>
    </submittedName>
</protein>
<feature type="region of interest" description="Disordered" evidence="1">
    <location>
        <begin position="1"/>
        <end position="36"/>
    </location>
</feature>
<comment type="caution">
    <text evidence="2">The sequence shown here is derived from an EMBL/GenBank/DDBJ whole genome shotgun (WGS) entry which is preliminary data.</text>
</comment>
<keyword evidence="3" id="KW-1185">Reference proteome</keyword>
<sequence>MTSIAPETRSVPTDDLGSLVVQSWRGTTPPSSPCST</sequence>
<proteinExistence type="predicted"/>
<evidence type="ECO:0000313" key="3">
    <source>
        <dbReference type="Proteomes" id="UP000579531"/>
    </source>
</evidence>
<dbReference type="Proteomes" id="UP000579531">
    <property type="component" value="Unassembled WGS sequence"/>
</dbReference>
<accession>A0AA89QQJ9</accession>
<dbReference type="EMBL" id="JACHLX010000002">
    <property type="protein sequence ID" value="MBB5816629.1"/>
    <property type="molecule type" value="Genomic_DNA"/>
</dbReference>
<reference evidence="2 3" key="1">
    <citation type="submission" date="2020-08" db="EMBL/GenBank/DDBJ databases">
        <title>Sequencing the genomes of 1000 actinobacteria strains.</title>
        <authorList>
            <person name="Klenk H.-P."/>
        </authorList>
    </citation>
    <scope>NUCLEOTIDE SEQUENCE [LARGE SCALE GENOMIC DNA]</scope>
    <source>
        <strain evidence="2 3">DSM 40129</strain>
    </source>
</reference>